<keyword evidence="2" id="KW-1185">Reference proteome</keyword>
<organism evidence="1 2">
    <name type="scientific">Phytophthora aleatoria</name>
    <dbReference type="NCBI Taxonomy" id="2496075"/>
    <lineage>
        <taxon>Eukaryota</taxon>
        <taxon>Sar</taxon>
        <taxon>Stramenopiles</taxon>
        <taxon>Oomycota</taxon>
        <taxon>Peronosporomycetes</taxon>
        <taxon>Peronosporales</taxon>
        <taxon>Peronosporaceae</taxon>
        <taxon>Phytophthora</taxon>
    </lineage>
</organism>
<name>A0A8J5IAY4_9STRA</name>
<comment type="caution">
    <text evidence="1">The sequence shown here is derived from an EMBL/GenBank/DDBJ whole genome shotgun (WGS) entry which is preliminary data.</text>
</comment>
<dbReference type="Proteomes" id="UP000709295">
    <property type="component" value="Unassembled WGS sequence"/>
</dbReference>
<dbReference type="EMBL" id="JAENGY010003360">
    <property type="protein sequence ID" value="KAG6941917.1"/>
    <property type="molecule type" value="Genomic_DNA"/>
</dbReference>
<protein>
    <submittedName>
        <fullName evidence="1">Uncharacterized protein</fullName>
    </submittedName>
</protein>
<dbReference type="AlphaFoldDB" id="A0A8J5IAY4"/>
<proteinExistence type="predicted"/>
<accession>A0A8J5IAY4</accession>
<reference evidence="1" key="1">
    <citation type="submission" date="2021-01" db="EMBL/GenBank/DDBJ databases">
        <title>Phytophthora aleatoria, a newly-described species from Pinus radiata is distinct from Phytophthora cactorum isolates based on comparative genomics.</title>
        <authorList>
            <person name="Mcdougal R."/>
            <person name="Panda P."/>
            <person name="Williams N."/>
            <person name="Studholme D.J."/>
        </authorList>
    </citation>
    <scope>NUCLEOTIDE SEQUENCE</scope>
    <source>
        <strain evidence="1">NZFS 4037</strain>
    </source>
</reference>
<evidence type="ECO:0000313" key="1">
    <source>
        <dbReference type="EMBL" id="KAG6941917.1"/>
    </source>
</evidence>
<evidence type="ECO:0000313" key="2">
    <source>
        <dbReference type="Proteomes" id="UP000709295"/>
    </source>
</evidence>
<gene>
    <name evidence="1" type="ORF">JG688_00018409</name>
</gene>
<feature type="non-terminal residue" evidence="1">
    <location>
        <position position="1"/>
    </location>
</feature>
<sequence length="62" mass="7479">MNDLRRDEEHFILKLTFVCMKPLCTQHILEYIKENYRPWLSAYLESKKSAGSGYNAIMRLRR</sequence>